<feature type="compositionally biased region" description="Basic and acidic residues" evidence="1">
    <location>
        <begin position="143"/>
        <end position="152"/>
    </location>
</feature>
<evidence type="ECO:0000313" key="3">
    <source>
        <dbReference type="Proteomes" id="UP000266152"/>
    </source>
</evidence>
<reference evidence="2 3" key="1">
    <citation type="journal article" date="2018" name="PLoS Pathog.">
        <title>Evolution of structural diversity of trichothecenes, a family of toxins produced by plant pathogenic and entomopathogenic fungi.</title>
        <authorList>
            <person name="Proctor R.H."/>
            <person name="McCormick S.P."/>
            <person name="Kim H.S."/>
            <person name="Cardoza R.E."/>
            <person name="Stanley A.M."/>
            <person name="Lindo L."/>
            <person name="Kelly A."/>
            <person name="Brown D.W."/>
            <person name="Lee T."/>
            <person name="Vaughan M.M."/>
            <person name="Alexander N.J."/>
            <person name="Busman M."/>
            <person name="Gutierrez S."/>
        </authorList>
    </citation>
    <scope>NUCLEOTIDE SEQUENCE [LARGE SCALE GENOMIC DNA]</scope>
    <source>
        <strain evidence="2 3">NRRL 3299</strain>
    </source>
</reference>
<name>A0A395S7Q9_FUSSP</name>
<accession>A0A395S7Q9</accession>
<comment type="caution">
    <text evidence="2">The sequence shown here is derived from an EMBL/GenBank/DDBJ whole genome shotgun (WGS) entry which is preliminary data.</text>
</comment>
<dbReference type="EMBL" id="PXOF01000073">
    <property type="protein sequence ID" value="RGP68275.1"/>
    <property type="molecule type" value="Genomic_DNA"/>
</dbReference>
<proteinExistence type="predicted"/>
<feature type="compositionally biased region" description="Basic residues" evidence="1">
    <location>
        <begin position="96"/>
        <end position="109"/>
    </location>
</feature>
<keyword evidence="3" id="KW-1185">Reference proteome</keyword>
<protein>
    <submittedName>
        <fullName evidence="2">Uncharacterized protein</fullName>
    </submittedName>
</protein>
<dbReference type="AlphaFoldDB" id="A0A395S7Q9"/>
<feature type="region of interest" description="Disordered" evidence="1">
    <location>
        <begin position="96"/>
        <end position="169"/>
    </location>
</feature>
<gene>
    <name evidence="2" type="ORF">FSPOR_5426</name>
</gene>
<sequence>MADDISLPFRGFVLMTTAEELHENKLEQAHSGLEEWLQSIVNRPGLLPTMEASVGAKALDRYNLPPLYTPQTDLPYFRPINKRLRQVIDYEIGFQKSRKRAKAKKRKIKHEPLNSPKIPKLDIITSQSEPLERPEMTNSDIDSQSKSHEHSQGEPCQTIVSGNEASGPE</sequence>
<feature type="compositionally biased region" description="Polar residues" evidence="1">
    <location>
        <begin position="154"/>
        <end position="169"/>
    </location>
</feature>
<dbReference type="Proteomes" id="UP000266152">
    <property type="component" value="Unassembled WGS sequence"/>
</dbReference>
<organism evidence="2 3">
    <name type="scientific">Fusarium sporotrichioides</name>
    <dbReference type="NCBI Taxonomy" id="5514"/>
    <lineage>
        <taxon>Eukaryota</taxon>
        <taxon>Fungi</taxon>
        <taxon>Dikarya</taxon>
        <taxon>Ascomycota</taxon>
        <taxon>Pezizomycotina</taxon>
        <taxon>Sordariomycetes</taxon>
        <taxon>Hypocreomycetidae</taxon>
        <taxon>Hypocreales</taxon>
        <taxon>Nectriaceae</taxon>
        <taxon>Fusarium</taxon>
    </lineage>
</organism>
<evidence type="ECO:0000256" key="1">
    <source>
        <dbReference type="SAM" id="MobiDB-lite"/>
    </source>
</evidence>
<evidence type="ECO:0000313" key="2">
    <source>
        <dbReference type="EMBL" id="RGP68275.1"/>
    </source>
</evidence>